<evidence type="ECO:0000256" key="2">
    <source>
        <dbReference type="ARBA" id="ARBA00022692"/>
    </source>
</evidence>
<feature type="transmembrane region" description="Helical" evidence="5">
    <location>
        <begin position="123"/>
        <end position="145"/>
    </location>
</feature>
<dbReference type="RefSeq" id="WP_345026594.1">
    <property type="nucleotide sequence ID" value="NZ_BAABEY010000005.1"/>
</dbReference>
<proteinExistence type="predicted"/>
<feature type="transmembrane region" description="Helical" evidence="5">
    <location>
        <begin position="92"/>
        <end position="111"/>
    </location>
</feature>
<dbReference type="PANTHER" id="PTHR10361">
    <property type="entry name" value="SODIUM-BILE ACID COTRANSPORTER"/>
    <property type="match status" value="1"/>
</dbReference>
<feature type="transmembrane region" description="Helical" evidence="5">
    <location>
        <begin position="67"/>
        <end position="86"/>
    </location>
</feature>
<dbReference type="InterPro" id="IPR038770">
    <property type="entry name" value="Na+/solute_symporter_sf"/>
</dbReference>
<dbReference type="EMBL" id="BAABEY010000005">
    <property type="protein sequence ID" value="GAA4433183.1"/>
    <property type="molecule type" value="Genomic_DNA"/>
</dbReference>
<feature type="transmembrane region" description="Helical" evidence="5">
    <location>
        <begin position="37"/>
        <end position="55"/>
    </location>
</feature>
<evidence type="ECO:0000313" key="6">
    <source>
        <dbReference type="EMBL" id="GAA4433183.1"/>
    </source>
</evidence>
<dbReference type="Proteomes" id="UP001501508">
    <property type="component" value="Unassembled WGS sequence"/>
</dbReference>
<keyword evidence="7" id="KW-1185">Reference proteome</keyword>
<dbReference type="InterPro" id="IPR004710">
    <property type="entry name" value="Bilac:Na_transpt"/>
</dbReference>
<name>A0ABP8LQE4_9BACT</name>
<keyword evidence="4 5" id="KW-0472">Membrane</keyword>
<comment type="subcellular location">
    <subcellularLocation>
        <location evidence="1">Membrane</location>
        <topology evidence="1">Multi-pass membrane protein</topology>
    </subcellularLocation>
</comment>
<feature type="transmembrane region" description="Helical" evidence="5">
    <location>
        <begin position="157"/>
        <end position="178"/>
    </location>
</feature>
<evidence type="ECO:0000256" key="4">
    <source>
        <dbReference type="ARBA" id="ARBA00023136"/>
    </source>
</evidence>
<feature type="transmembrane region" description="Helical" evidence="5">
    <location>
        <begin position="220"/>
        <end position="241"/>
    </location>
</feature>
<protein>
    <submittedName>
        <fullName evidence="6">Bile acid:sodium symporter family protein</fullName>
    </submittedName>
</protein>
<comment type="caution">
    <text evidence="6">The sequence shown here is derived from an EMBL/GenBank/DDBJ whole genome shotgun (WGS) entry which is preliminary data.</text>
</comment>
<feature type="transmembrane region" description="Helical" evidence="5">
    <location>
        <begin position="190"/>
        <end position="214"/>
    </location>
</feature>
<dbReference type="Gene3D" id="1.20.1530.20">
    <property type="match status" value="1"/>
</dbReference>
<feature type="transmembrane region" description="Helical" evidence="5">
    <location>
        <begin position="12"/>
        <end position="31"/>
    </location>
</feature>
<organism evidence="6 7">
    <name type="scientific">Ravibacter arvi</name>
    <dbReference type="NCBI Taxonomy" id="2051041"/>
    <lineage>
        <taxon>Bacteria</taxon>
        <taxon>Pseudomonadati</taxon>
        <taxon>Bacteroidota</taxon>
        <taxon>Cytophagia</taxon>
        <taxon>Cytophagales</taxon>
        <taxon>Spirosomataceae</taxon>
        <taxon>Ravibacter</taxon>
    </lineage>
</organism>
<keyword evidence="2 5" id="KW-0812">Transmembrane</keyword>
<dbReference type="Pfam" id="PF01758">
    <property type="entry name" value="SBF"/>
    <property type="match status" value="1"/>
</dbReference>
<accession>A0ABP8LQE4</accession>
<dbReference type="PANTHER" id="PTHR10361:SF28">
    <property type="entry name" value="P3 PROTEIN-RELATED"/>
    <property type="match status" value="1"/>
</dbReference>
<sequence>MKTVTKTFVNLYPVWIITSSLLAYVCPPAFAWFSGNWMVGALAFVMLGMGLTLHVDDFKAIAKMPGVVFVASVLQYTVMPLSAYLIAKWLQLAPGLAVGLIIVGCCPGGTASNVITYLARGHVALSIIMTTVSTLLAIVATPLLTEALAGTYLPIDPWGLFYTTLQVVLVPVVLGMAINNRFPEVAKKMVVAGPVVSVVALIFIAGSIVALSAGAVAENIGLLTTAAGLLHIAGFALGYAISRIFGYSHIFSRTISIEVGMQNGGLGAVLAKRNFPAEPLTAVPAIFSSVLQNLIGGLLAAYWRWQTDPGRENGTFATKPQSVEEGGYPE</sequence>
<keyword evidence="3 5" id="KW-1133">Transmembrane helix</keyword>
<evidence type="ECO:0000256" key="1">
    <source>
        <dbReference type="ARBA" id="ARBA00004141"/>
    </source>
</evidence>
<dbReference type="InterPro" id="IPR002657">
    <property type="entry name" value="BilAc:Na_symport/Acr3"/>
</dbReference>
<reference evidence="7" key="1">
    <citation type="journal article" date="2019" name="Int. J. Syst. Evol. Microbiol.">
        <title>The Global Catalogue of Microorganisms (GCM) 10K type strain sequencing project: providing services to taxonomists for standard genome sequencing and annotation.</title>
        <authorList>
            <consortium name="The Broad Institute Genomics Platform"/>
            <consortium name="The Broad Institute Genome Sequencing Center for Infectious Disease"/>
            <person name="Wu L."/>
            <person name="Ma J."/>
        </authorList>
    </citation>
    <scope>NUCLEOTIDE SEQUENCE [LARGE SCALE GENOMIC DNA]</scope>
    <source>
        <strain evidence="7">JCM 31920</strain>
    </source>
</reference>
<evidence type="ECO:0000256" key="3">
    <source>
        <dbReference type="ARBA" id="ARBA00022989"/>
    </source>
</evidence>
<gene>
    <name evidence="6" type="ORF">GCM10023091_06340</name>
</gene>
<evidence type="ECO:0000256" key="5">
    <source>
        <dbReference type="SAM" id="Phobius"/>
    </source>
</evidence>
<evidence type="ECO:0000313" key="7">
    <source>
        <dbReference type="Proteomes" id="UP001501508"/>
    </source>
</evidence>